<name>A0AA48RAT8_9ZZZZ</name>
<protein>
    <submittedName>
        <fullName evidence="2">Uncharacterized protein</fullName>
    </submittedName>
</protein>
<accession>A0AA48RAT8</accession>
<evidence type="ECO:0000313" key="2">
    <source>
        <dbReference type="EMBL" id="CAJ0869658.1"/>
    </source>
</evidence>
<evidence type="ECO:0000256" key="1">
    <source>
        <dbReference type="SAM" id="MobiDB-lite"/>
    </source>
</evidence>
<reference evidence="2" key="1">
    <citation type="submission" date="2023-07" db="EMBL/GenBank/DDBJ databases">
        <authorList>
            <person name="Pelsma A.J. K."/>
        </authorList>
    </citation>
    <scope>NUCLEOTIDE SEQUENCE</scope>
</reference>
<feature type="region of interest" description="Disordered" evidence="1">
    <location>
        <begin position="142"/>
        <end position="181"/>
    </location>
</feature>
<sequence length="181" mass="19237">MSATEAPGDRSKLVKNFRVRTPNNRSKVTNGSKLMPGLDGRSVWGRRFYDLCASHAADAGGPEILSEAQLSLIRRASALEVTLERFELDMAEGRDVDLDLYARAAGHLRRILETVGVGRVAKDTTPTIAHIVAQYDVLQAEPASAPTPRGATTLPPASPMPTSGHGCPGATHAEPNAEAAE</sequence>
<gene>
    <name evidence="2" type="ORF">AMST5_02157</name>
</gene>
<organism evidence="2">
    <name type="scientific">freshwater sediment metagenome</name>
    <dbReference type="NCBI Taxonomy" id="556182"/>
    <lineage>
        <taxon>unclassified sequences</taxon>
        <taxon>metagenomes</taxon>
        <taxon>ecological metagenomes</taxon>
    </lineage>
</organism>
<dbReference type="EMBL" id="OY288114">
    <property type="protein sequence ID" value="CAJ0869658.1"/>
    <property type="molecule type" value="Genomic_DNA"/>
</dbReference>
<dbReference type="AlphaFoldDB" id="A0AA48RAT8"/>
<proteinExistence type="predicted"/>